<dbReference type="PANTHER" id="PTHR31303:SF1">
    <property type="entry name" value="CTP-DEPENDENT DIACYLGLYCEROL KINASE 1"/>
    <property type="match status" value="1"/>
</dbReference>
<keyword evidence="3" id="KW-1185">Reference proteome</keyword>
<feature type="transmembrane region" description="Helical" evidence="1">
    <location>
        <begin position="156"/>
        <end position="177"/>
    </location>
</feature>
<proteinExistence type="predicted"/>
<dbReference type="AlphaFoldDB" id="A0A899G125"/>
<gene>
    <name evidence="2" type="ORF">MERGE_002494</name>
</gene>
<evidence type="ECO:0000313" key="2">
    <source>
        <dbReference type="EMBL" id="QSL65189.1"/>
    </source>
</evidence>
<dbReference type="GO" id="GO:0005789">
    <property type="term" value="C:endoplasmic reticulum membrane"/>
    <property type="evidence" value="ECO:0007669"/>
    <property type="project" value="TreeGrafter"/>
</dbReference>
<reference evidence="2" key="1">
    <citation type="submission" date="2020-06" db="EMBL/GenBank/DDBJ databases">
        <title>Genomes of multiple members of Pneumocystis genus reveal paths to human pathogen Pneumocystis jirovecii.</title>
        <authorList>
            <person name="Cisse O.H."/>
            <person name="Ma L."/>
            <person name="Dekker J."/>
            <person name="Khil P."/>
            <person name="Jo J."/>
            <person name="Brenchley J."/>
            <person name="Blair R."/>
            <person name="Pahar B."/>
            <person name="Chabe M."/>
            <person name="Van Rompay K.A."/>
            <person name="Keesler R."/>
            <person name="Sukura A."/>
            <person name="Hirsch V."/>
            <person name="Kutty G."/>
            <person name="Liu Y."/>
            <person name="Peng L."/>
            <person name="Chen J."/>
            <person name="Song J."/>
            <person name="Weissenbacher-Lang C."/>
            <person name="Xu J."/>
            <person name="Upham N.S."/>
            <person name="Stajich J.E."/>
            <person name="Cuomo C.A."/>
            <person name="Cushion M.T."/>
            <person name="Kovacs J.A."/>
        </authorList>
    </citation>
    <scope>NUCLEOTIDE SEQUENCE</scope>
    <source>
        <strain evidence="2">2A</strain>
    </source>
</reference>
<feature type="transmembrane region" description="Helical" evidence="1">
    <location>
        <begin position="56"/>
        <end position="77"/>
    </location>
</feature>
<dbReference type="OrthoDB" id="5673at2759"/>
<feature type="transmembrane region" description="Helical" evidence="1">
    <location>
        <begin position="222"/>
        <end position="240"/>
    </location>
</feature>
<evidence type="ECO:0008006" key="4">
    <source>
        <dbReference type="Google" id="ProtNLM"/>
    </source>
</evidence>
<feature type="transmembrane region" description="Helical" evidence="1">
    <location>
        <begin position="98"/>
        <end position="117"/>
    </location>
</feature>
<feature type="transmembrane region" description="Helical" evidence="1">
    <location>
        <begin position="123"/>
        <end position="144"/>
    </location>
</feature>
<evidence type="ECO:0000313" key="3">
    <source>
        <dbReference type="Proteomes" id="UP000663699"/>
    </source>
</evidence>
<organism evidence="2 3">
    <name type="scientific">Pneumocystis wakefieldiae</name>
    <dbReference type="NCBI Taxonomy" id="38082"/>
    <lineage>
        <taxon>Eukaryota</taxon>
        <taxon>Fungi</taxon>
        <taxon>Dikarya</taxon>
        <taxon>Ascomycota</taxon>
        <taxon>Taphrinomycotina</taxon>
        <taxon>Pneumocystomycetes</taxon>
        <taxon>Pneumocystaceae</taxon>
        <taxon>Pneumocystis</taxon>
    </lineage>
</organism>
<accession>A0A899G125</accession>
<evidence type="ECO:0000256" key="1">
    <source>
        <dbReference type="SAM" id="Phobius"/>
    </source>
</evidence>
<keyword evidence="1" id="KW-0812">Transmembrane</keyword>
<sequence>MTRSKKKVWKLSSKNSQSQWYRKWVIEWEVPRKCVHSSIGVITLGFYRQRFEATMITPYLVMLFIPAFGCDLIRFSVPKFNNIYITILGPLMRQSEINTWNGVIFYLIGTWTVLIIFPKDIAVISILLLAWCDTAASTMGRMYGHYGPLIRPGKSLIGTIAACIVGMISVYLFWGWIARFDEPNLSWHPSSRLNIHELALLTGLIGGFTEQLDLWKLNDNCVIPVMSGSLLYIILKRYIFNKSNAGHIF</sequence>
<dbReference type="GO" id="GO:0006654">
    <property type="term" value="P:phosphatidic acid biosynthetic process"/>
    <property type="evidence" value="ECO:0007669"/>
    <property type="project" value="TreeGrafter"/>
</dbReference>
<name>A0A899G125_9ASCO</name>
<keyword evidence="1" id="KW-1133">Transmembrane helix</keyword>
<dbReference type="PANTHER" id="PTHR31303">
    <property type="entry name" value="CTP-DEPENDENT DIACYLGLYCEROL KINASE 1"/>
    <property type="match status" value="1"/>
</dbReference>
<keyword evidence="1" id="KW-0472">Membrane</keyword>
<dbReference type="GO" id="GO:0004143">
    <property type="term" value="F:ATP-dependent diacylglycerol kinase activity"/>
    <property type="evidence" value="ECO:0007669"/>
    <property type="project" value="InterPro"/>
</dbReference>
<dbReference type="Proteomes" id="UP000663699">
    <property type="component" value="Chromosome 5"/>
</dbReference>
<dbReference type="EMBL" id="CP054536">
    <property type="protein sequence ID" value="QSL65189.1"/>
    <property type="molecule type" value="Genomic_DNA"/>
</dbReference>
<protein>
    <recommendedName>
        <fullName evidence="4">Phosphatidate cytidylyltransferase</fullName>
    </recommendedName>
</protein>
<dbReference type="InterPro" id="IPR037997">
    <property type="entry name" value="Dgk1-like"/>
</dbReference>